<keyword evidence="2" id="KW-0540">Nuclease</keyword>
<sequence>MALEPVRRNAAIPSEAVSPVPRPVDKPSPLRSEITAPAEPTIPSGPDPRAPGADPAVELGSGRKAEIDQFVRDNAGKENRVLGMRLDSEGGTQVGNALTGDSELGDLTKAEKDYLAQEAVKAWDGQAKDNGGRRENIREAVNEVRDDPAASSALAEALARPALEEDKSIAAAGAISGPQGMTERHGEMFYAAAELDLDAVVGSYGGNEVALAQRLASASPETRGQMWEMLSEPGRVPEESQQAMTTALFFLDDGAKDASPEYRQNMAEAIALTRRPGNEPADRLARDMMATNIAAVMETGDGRDMLLGPENTDSARLWALNEVASATGRIDPESYAGFDAPSLVDRPGHPNAVGTGDIASEGEVIADLTQMALDISGIADPTPVSDGANTLISLFRGDVGGALISAAGLVPYVGDLAKVGKLGKWVQTMEKAVDLAGRSEKFMETVRPMLEGISGAIKSIGDDVMKTLPQPAQDALRNIGRKVDDALQAAARRAPLVVDDAIGTTKNVDGRTLTIGDGPAVNARPDGKREALTVDGDVVTLREPKAGVTDVKNNPDGTVTYTKNGQELQYDADGFPIFDSKADIYLDASHINSGADAAHFKAANEQVASALEADPSLAQKMGLTDAQVAFFKEGKDFDQSPPDLTWHHHQDTGKMQLVDREIHNNFPHTGGMATWGGGRN</sequence>
<evidence type="ECO:0000313" key="3">
    <source>
        <dbReference type="Proteomes" id="UP000273516"/>
    </source>
</evidence>
<keyword evidence="2" id="KW-0378">Hydrolase</keyword>
<dbReference type="Pfam" id="PF12639">
    <property type="entry name" value="Colicin-DNase"/>
    <property type="match status" value="1"/>
</dbReference>
<protein>
    <submittedName>
        <fullName evidence="2">HNH endonuclease</fullName>
    </submittedName>
</protein>
<organism evidence="2 3">
    <name type="scientific">Paracoccus alkanivorans</name>
    <dbReference type="NCBI Taxonomy" id="2116655"/>
    <lineage>
        <taxon>Bacteria</taxon>
        <taxon>Pseudomonadati</taxon>
        <taxon>Pseudomonadota</taxon>
        <taxon>Alphaproteobacteria</taxon>
        <taxon>Rhodobacterales</taxon>
        <taxon>Paracoccaceae</taxon>
        <taxon>Paracoccus</taxon>
    </lineage>
</organism>
<dbReference type="GO" id="GO:0004519">
    <property type="term" value="F:endonuclease activity"/>
    <property type="evidence" value="ECO:0007669"/>
    <property type="project" value="UniProtKB-KW"/>
</dbReference>
<keyword evidence="3" id="KW-1185">Reference proteome</keyword>
<evidence type="ECO:0000256" key="1">
    <source>
        <dbReference type="SAM" id="MobiDB-lite"/>
    </source>
</evidence>
<dbReference type="OrthoDB" id="4446543at2"/>
<dbReference type="CDD" id="cd20745">
    <property type="entry name" value="FIX_RhsA_AHH_HNH-like"/>
    <property type="match status" value="1"/>
</dbReference>
<keyword evidence="2" id="KW-0255">Endonuclease</keyword>
<gene>
    <name evidence="2" type="ORF">C9E81_16595</name>
</gene>
<dbReference type="Proteomes" id="UP000273516">
    <property type="component" value="Unassembled WGS sequence"/>
</dbReference>
<proteinExistence type="predicted"/>
<accession>A0A3M0M802</accession>
<name>A0A3M0M802_9RHOB</name>
<feature type="compositionally biased region" description="Basic and acidic residues" evidence="1">
    <location>
        <begin position="61"/>
        <end position="79"/>
    </location>
</feature>
<feature type="region of interest" description="Disordered" evidence="1">
    <location>
        <begin position="1"/>
        <end position="79"/>
    </location>
</feature>
<dbReference type="AlphaFoldDB" id="A0A3M0M802"/>
<comment type="caution">
    <text evidence="2">The sequence shown here is derived from an EMBL/GenBank/DDBJ whole genome shotgun (WGS) entry which is preliminary data.</text>
</comment>
<reference evidence="2 3" key="1">
    <citation type="submission" date="2018-07" db="EMBL/GenBank/DDBJ databases">
        <authorList>
            <person name="Zhang Y."/>
            <person name="Wang L."/>
            <person name="Ma S."/>
        </authorList>
    </citation>
    <scope>NUCLEOTIDE SEQUENCE [LARGE SCALE GENOMIC DNA]</scope>
    <source>
        <strain evidence="2 3">4-2</strain>
    </source>
</reference>
<dbReference type="EMBL" id="QOKZ01000006">
    <property type="protein sequence ID" value="RMC33902.1"/>
    <property type="molecule type" value="Genomic_DNA"/>
</dbReference>
<evidence type="ECO:0000313" key="2">
    <source>
        <dbReference type="EMBL" id="RMC33902.1"/>
    </source>
</evidence>